<feature type="region of interest" description="Disordered" evidence="21">
    <location>
        <begin position="526"/>
        <end position="554"/>
    </location>
</feature>
<evidence type="ECO:0000256" key="22">
    <source>
        <dbReference type="SAM" id="Phobius"/>
    </source>
</evidence>
<evidence type="ECO:0000313" key="24">
    <source>
        <dbReference type="EMBL" id="KAL2488281.1"/>
    </source>
</evidence>
<feature type="binding site" evidence="20">
    <location>
        <position position="606"/>
    </location>
    <ligand>
        <name>ATP</name>
        <dbReference type="ChEBI" id="CHEBI:30616"/>
    </ligand>
</feature>
<dbReference type="FunFam" id="3.30.200.20:FF:000226">
    <property type="entry name" value="receptor protein kinase TMK1"/>
    <property type="match status" value="1"/>
</dbReference>
<keyword evidence="16" id="KW-0675">Receptor</keyword>
<keyword evidence="17" id="KW-0325">Glycoprotein</keyword>
<evidence type="ECO:0000256" key="3">
    <source>
        <dbReference type="ARBA" id="ARBA00012513"/>
    </source>
</evidence>
<dbReference type="EMBL" id="JBFOLJ010000012">
    <property type="protein sequence ID" value="KAL2488281.1"/>
    <property type="molecule type" value="Genomic_DNA"/>
</dbReference>
<keyword evidence="14 22" id="KW-0472">Membrane</keyword>
<dbReference type="PANTHER" id="PTHR47986">
    <property type="entry name" value="OSJNBA0070M12.3 PROTEIN"/>
    <property type="match status" value="1"/>
</dbReference>
<keyword evidence="13 22" id="KW-1133">Transmembrane helix</keyword>
<evidence type="ECO:0000256" key="12">
    <source>
        <dbReference type="ARBA" id="ARBA00022840"/>
    </source>
</evidence>
<dbReference type="PANTHER" id="PTHR47986:SF9">
    <property type="entry name" value="RECEPTOR-LIKE KINASE TMK4"/>
    <property type="match status" value="1"/>
</dbReference>
<evidence type="ECO:0000256" key="5">
    <source>
        <dbReference type="ARBA" id="ARBA00022614"/>
    </source>
</evidence>
<evidence type="ECO:0000256" key="21">
    <source>
        <dbReference type="SAM" id="MobiDB-lite"/>
    </source>
</evidence>
<dbReference type="InterPro" id="IPR032675">
    <property type="entry name" value="LRR_dom_sf"/>
</dbReference>
<evidence type="ECO:0000259" key="23">
    <source>
        <dbReference type="PROSITE" id="PS50011"/>
    </source>
</evidence>
<dbReference type="InterPro" id="IPR003591">
    <property type="entry name" value="Leu-rich_rpt_typical-subtyp"/>
</dbReference>
<dbReference type="Gene3D" id="1.10.510.10">
    <property type="entry name" value="Transferase(Phosphotransferase) domain 1"/>
    <property type="match status" value="1"/>
</dbReference>
<feature type="domain" description="Protein kinase" evidence="23">
    <location>
        <begin position="578"/>
        <end position="858"/>
    </location>
</feature>
<dbReference type="InterPro" id="IPR011009">
    <property type="entry name" value="Kinase-like_dom_sf"/>
</dbReference>
<dbReference type="InterPro" id="IPR001611">
    <property type="entry name" value="Leu-rich_rpt"/>
</dbReference>
<dbReference type="InterPro" id="IPR008271">
    <property type="entry name" value="Ser/Thr_kinase_AS"/>
</dbReference>
<dbReference type="FunFam" id="3.80.10.10:FF:000190">
    <property type="entry name" value="Receptor-like kinase TMK4"/>
    <property type="match status" value="1"/>
</dbReference>
<dbReference type="PROSITE" id="PS00108">
    <property type="entry name" value="PROTEIN_KINASE_ST"/>
    <property type="match status" value="1"/>
</dbReference>
<evidence type="ECO:0000256" key="7">
    <source>
        <dbReference type="ARBA" id="ARBA00022692"/>
    </source>
</evidence>
<gene>
    <name evidence="24" type="ORF">Fot_41573</name>
</gene>
<keyword evidence="8" id="KW-0732">Signal</keyword>
<dbReference type="GO" id="GO:0005524">
    <property type="term" value="F:ATP binding"/>
    <property type="evidence" value="ECO:0007669"/>
    <property type="project" value="UniProtKB-UniRule"/>
</dbReference>
<dbReference type="InterPro" id="IPR000719">
    <property type="entry name" value="Prot_kinase_dom"/>
</dbReference>
<dbReference type="GO" id="GO:0016020">
    <property type="term" value="C:membrane"/>
    <property type="evidence" value="ECO:0007669"/>
    <property type="project" value="UniProtKB-SubCell"/>
</dbReference>
<evidence type="ECO:0000256" key="16">
    <source>
        <dbReference type="ARBA" id="ARBA00023170"/>
    </source>
</evidence>
<evidence type="ECO:0000256" key="6">
    <source>
        <dbReference type="ARBA" id="ARBA00022679"/>
    </source>
</evidence>
<keyword evidence="4" id="KW-0723">Serine/threonine-protein kinase</keyword>
<dbReference type="Gene3D" id="3.80.10.10">
    <property type="entry name" value="Ribonuclease Inhibitor"/>
    <property type="match status" value="2"/>
</dbReference>
<feature type="transmembrane region" description="Helical" evidence="22">
    <location>
        <begin position="484"/>
        <end position="505"/>
    </location>
</feature>
<comment type="catalytic activity">
    <reaction evidence="19">
        <text>L-seryl-[protein] + ATP = O-phospho-L-seryl-[protein] + ADP + H(+)</text>
        <dbReference type="Rhea" id="RHEA:17989"/>
        <dbReference type="Rhea" id="RHEA-COMP:9863"/>
        <dbReference type="Rhea" id="RHEA-COMP:11604"/>
        <dbReference type="ChEBI" id="CHEBI:15378"/>
        <dbReference type="ChEBI" id="CHEBI:29999"/>
        <dbReference type="ChEBI" id="CHEBI:30616"/>
        <dbReference type="ChEBI" id="CHEBI:83421"/>
        <dbReference type="ChEBI" id="CHEBI:456216"/>
        <dbReference type="EC" id="2.7.11.1"/>
    </reaction>
</comment>
<dbReference type="FunFam" id="1.10.510.10:FF:000198">
    <property type="entry name" value="receptor protein kinase TMK1"/>
    <property type="match status" value="1"/>
</dbReference>
<evidence type="ECO:0000313" key="25">
    <source>
        <dbReference type="Proteomes" id="UP001604277"/>
    </source>
</evidence>
<keyword evidence="7 22" id="KW-0812">Transmembrane</keyword>
<accession>A0ABD1RJE4</accession>
<keyword evidence="15" id="KW-1015">Disulfide bond</keyword>
<evidence type="ECO:0000256" key="2">
    <source>
        <dbReference type="ARBA" id="ARBA00008684"/>
    </source>
</evidence>
<dbReference type="PROSITE" id="PS51450">
    <property type="entry name" value="LRR"/>
    <property type="match status" value="1"/>
</dbReference>
<dbReference type="GO" id="GO:0006952">
    <property type="term" value="P:defense response"/>
    <property type="evidence" value="ECO:0007669"/>
    <property type="project" value="UniProtKB-ARBA"/>
</dbReference>
<evidence type="ECO:0000256" key="9">
    <source>
        <dbReference type="ARBA" id="ARBA00022737"/>
    </source>
</evidence>
<organism evidence="24 25">
    <name type="scientific">Forsythia ovata</name>
    <dbReference type="NCBI Taxonomy" id="205694"/>
    <lineage>
        <taxon>Eukaryota</taxon>
        <taxon>Viridiplantae</taxon>
        <taxon>Streptophyta</taxon>
        <taxon>Embryophyta</taxon>
        <taxon>Tracheophyta</taxon>
        <taxon>Spermatophyta</taxon>
        <taxon>Magnoliopsida</taxon>
        <taxon>eudicotyledons</taxon>
        <taxon>Gunneridae</taxon>
        <taxon>Pentapetalae</taxon>
        <taxon>asterids</taxon>
        <taxon>lamiids</taxon>
        <taxon>Lamiales</taxon>
        <taxon>Oleaceae</taxon>
        <taxon>Forsythieae</taxon>
        <taxon>Forsythia</taxon>
    </lineage>
</organism>
<keyword evidence="9" id="KW-0677">Repeat</keyword>
<evidence type="ECO:0000256" key="11">
    <source>
        <dbReference type="ARBA" id="ARBA00022777"/>
    </source>
</evidence>
<dbReference type="FunFam" id="3.80.10.10:FF:000129">
    <property type="entry name" value="Leucine-rich repeat receptor-like kinase"/>
    <property type="match status" value="1"/>
</dbReference>
<comment type="caution">
    <text evidence="24">The sequence shown here is derived from an EMBL/GenBank/DDBJ whole genome shotgun (WGS) entry which is preliminary data.</text>
</comment>
<keyword evidence="5" id="KW-0433">Leucine-rich repeat</keyword>
<feature type="compositionally biased region" description="Basic and acidic residues" evidence="21">
    <location>
        <begin position="526"/>
        <end position="537"/>
    </location>
</feature>
<protein>
    <recommendedName>
        <fullName evidence="3">non-specific serine/threonine protein kinase</fullName>
        <ecNumber evidence="3">2.7.11.1</ecNumber>
    </recommendedName>
</protein>
<proteinExistence type="inferred from homology"/>
<dbReference type="InterPro" id="IPR001245">
    <property type="entry name" value="Ser-Thr/Tyr_kinase_cat_dom"/>
</dbReference>
<evidence type="ECO:0000256" key="19">
    <source>
        <dbReference type="ARBA" id="ARBA00048679"/>
    </source>
</evidence>
<comment type="similarity">
    <text evidence="2">Belongs to the protein kinase superfamily. Ser/Thr protein kinase family.</text>
</comment>
<comment type="catalytic activity">
    <reaction evidence="18">
        <text>L-threonyl-[protein] + ATP = O-phospho-L-threonyl-[protein] + ADP + H(+)</text>
        <dbReference type="Rhea" id="RHEA:46608"/>
        <dbReference type="Rhea" id="RHEA-COMP:11060"/>
        <dbReference type="Rhea" id="RHEA-COMP:11605"/>
        <dbReference type="ChEBI" id="CHEBI:15378"/>
        <dbReference type="ChEBI" id="CHEBI:30013"/>
        <dbReference type="ChEBI" id="CHEBI:30616"/>
        <dbReference type="ChEBI" id="CHEBI:61977"/>
        <dbReference type="ChEBI" id="CHEBI:456216"/>
        <dbReference type="EC" id="2.7.11.1"/>
    </reaction>
</comment>
<keyword evidence="11 24" id="KW-0418">Kinase</keyword>
<sequence length="908" mass="98870">MNKKIYKSSTILRDTLISIITITTFLHHVSADDTAIMATLAKSLSPSPPNWSGSNPCKWQGVKCDSSGRISSISLPFKSLSGELPSILNQLSNLKSLHLQNNQLSGPLPSLSNLASLEDVNLDGNNFSSVPPDFLSGLTSLQTFSINNNSNLPPWKIPDTLKDCTSLVSFIAGKANLAGEIPDIFGSLPSLQNLRLSYNNLTGSLPASFSNSGIQNLWLNNQMTGLSGTINVIGTMSQLTEVWLHVNKFSGPIPDLSACTELSDLQLRDNFLTGVIPDSLTKLPKLKTVALQNNVFQGPQPGFSNGVQASLGTSNNFCNPSPGTCDPQVTTLLKVIGALDYPMALAQSWKGNNPCQNWIHISCDLKGSVTVINFAKQNWVGTISPAMANLTELKTILLNDNNLTSSIPDSLTSLKLLQLLDVSNNNLSGKIPQFSSGVTIKTSGNTYIGIDLPPNSPPGSTSNGANNPSGTGTKNGTSSSVSTWVIVVSVVAAILVIMALCLAIYRCYAKKRNARYKWVNGSELGHSEHENETKENVKSTSTSETPIRSSGEKSDFHVYDGGNITIPIEVLREVTNSFSENNILGKGGFGVVYGGQLPDGTRIAVKRMESSIVSDKGMNEFKAEIEVLTKVRHRNLVALHGFCENGNERLLVYEHMPQGSLGQHLFQWEELGLTPLTWNQRMLIALDVARGVEYLHSLAQQSFIHRDLKPSNILLGDNMRAKVSDFGLVRCAPDGKYSVETRLAGTFGYLAPEYAATGRVTTKVDVFAFGVILMEIITGRKALDDSLSDDKIHLVTWFRRLIQNKESVKASLDPTLQPDEETFSSIWKVTELAGYCTAREAQQRPDMSHVVNALSPLVDHWKPTLDEEESIGIDFHMTLPQALQRWKANEDTSSSSSLFTSDFYNSSN</sequence>
<dbReference type="GO" id="GO:0051707">
    <property type="term" value="P:response to other organism"/>
    <property type="evidence" value="ECO:0007669"/>
    <property type="project" value="UniProtKB-ARBA"/>
</dbReference>
<evidence type="ECO:0000256" key="4">
    <source>
        <dbReference type="ARBA" id="ARBA00022527"/>
    </source>
</evidence>
<dbReference type="AlphaFoldDB" id="A0ABD1RJE4"/>
<evidence type="ECO:0000256" key="8">
    <source>
        <dbReference type="ARBA" id="ARBA00022729"/>
    </source>
</evidence>
<dbReference type="InterPro" id="IPR017441">
    <property type="entry name" value="Protein_kinase_ATP_BS"/>
</dbReference>
<dbReference type="InterPro" id="IPR052422">
    <property type="entry name" value="Auxin_Ser/Thr_Kinase"/>
</dbReference>
<evidence type="ECO:0000256" key="10">
    <source>
        <dbReference type="ARBA" id="ARBA00022741"/>
    </source>
</evidence>
<reference evidence="25" key="1">
    <citation type="submission" date="2024-07" db="EMBL/GenBank/DDBJ databases">
        <title>Two chromosome-level genome assemblies of Korean endemic species Abeliophyllum distichum and Forsythia ovata (Oleaceae).</title>
        <authorList>
            <person name="Jang H."/>
        </authorList>
    </citation>
    <scope>NUCLEOTIDE SEQUENCE [LARGE SCALE GENOMIC DNA]</scope>
</reference>
<dbReference type="PROSITE" id="PS00107">
    <property type="entry name" value="PROTEIN_KINASE_ATP"/>
    <property type="match status" value="1"/>
</dbReference>
<evidence type="ECO:0000256" key="18">
    <source>
        <dbReference type="ARBA" id="ARBA00047899"/>
    </source>
</evidence>
<feature type="compositionally biased region" description="Low complexity" evidence="21">
    <location>
        <begin position="458"/>
        <end position="478"/>
    </location>
</feature>
<feature type="compositionally biased region" description="Polar residues" evidence="21">
    <location>
        <begin position="538"/>
        <end position="548"/>
    </location>
</feature>
<dbReference type="Pfam" id="PF00560">
    <property type="entry name" value="LRR_1"/>
    <property type="match status" value="5"/>
</dbReference>
<comment type="subcellular location">
    <subcellularLocation>
        <location evidence="1">Membrane</location>
        <topology evidence="1">Single-pass membrane protein</topology>
    </subcellularLocation>
</comment>
<evidence type="ECO:0000256" key="1">
    <source>
        <dbReference type="ARBA" id="ARBA00004167"/>
    </source>
</evidence>
<keyword evidence="12 20" id="KW-0067">ATP-binding</keyword>
<keyword evidence="10 20" id="KW-0547">Nucleotide-binding</keyword>
<dbReference type="SMART" id="SM00220">
    <property type="entry name" value="S_TKc"/>
    <property type="match status" value="1"/>
</dbReference>
<evidence type="ECO:0000256" key="14">
    <source>
        <dbReference type="ARBA" id="ARBA00023136"/>
    </source>
</evidence>
<evidence type="ECO:0000256" key="17">
    <source>
        <dbReference type="ARBA" id="ARBA00023180"/>
    </source>
</evidence>
<name>A0ABD1RJE4_9LAMI</name>
<dbReference type="SMART" id="SM00369">
    <property type="entry name" value="LRR_TYP"/>
    <property type="match status" value="4"/>
</dbReference>
<dbReference type="SUPFAM" id="SSF56112">
    <property type="entry name" value="Protein kinase-like (PK-like)"/>
    <property type="match status" value="1"/>
</dbReference>
<dbReference type="Pfam" id="PF07714">
    <property type="entry name" value="PK_Tyr_Ser-Thr"/>
    <property type="match status" value="1"/>
</dbReference>
<dbReference type="Pfam" id="PF08263">
    <property type="entry name" value="LRRNT_2"/>
    <property type="match status" value="2"/>
</dbReference>
<dbReference type="CDD" id="cd14066">
    <property type="entry name" value="STKc_IRAK"/>
    <property type="match status" value="1"/>
</dbReference>
<keyword evidence="6" id="KW-0808">Transferase</keyword>
<dbReference type="PROSITE" id="PS50011">
    <property type="entry name" value="PROTEIN_KINASE_DOM"/>
    <property type="match status" value="1"/>
</dbReference>
<feature type="region of interest" description="Disordered" evidence="21">
    <location>
        <begin position="449"/>
        <end position="478"/>
    </location>
</feature>
<keyword evidence="25" id="KW-1185">Reference proteome</keyword>
<evidence type="ECO:0000256" key="15">
    <source>
        <dbReference type="ARBA" id="ARBA00023157"/>
    </source>
</evidence>
<dbReference type="InterPro" id="IPR013210">
    <property type="entry name" value="LRR_N_plant-typ"/>
</dbReference>
<dbReference type="Gene3D" id="3.30.200.20">
    <property type="entry name" value="Phosphorylase Kinase, domain 1"/>
    <property type="match status" value="1"/>
</dbReference>
<evidence type="ECO:0000256" key="13">
    <source>
        <dbReference type="ARBA" id="ARBA00022989"/>
    </source>
</evidence>
<dbReference type="GO" id="GO:0004674">
    <property type="term" value="F:protein serine/threonine kinase activity"/>
    <property type="evidence" value="ECO:0007669"/>
    <property type="project" value="UniProtKB-KW"/>
</dbReference>
<evidence type="ECO:0000256" key="20">
    <source>
        <dbReference type="PROSITE-ProRule" id="PRU10141"/>
    </source>
</evidence>
<dbReference type="EC" id="2.7.11.1" evidence="3"/>
<dbReference type="Proteomes" id="UP001604277">
    <property type="component" value="Unassembled WGS sequence"/>
</dbReference>
<dbReference type="SUPFAM" id="SSF52058">
    <property type="entry name" value="L domain-like"/>
    <property type="match status" value="1"/>
</dbReference>